<gene>
    <name evidence="5" type="ORF">GPECTOR_2g1065</name>
</gene>
<evidence type="ECO:0000313" key="5">
    <source>
        <dbReference type="EMBL" id="KXZ55516.1"/>
    </source>
</evidence>
<dbReference type="OrthoDB" id="972532at2759"/>
<keyword evidence="6" id="KW-1185">Reference proteome</keyword>
<dbReference type="InterPro" id="IPR036322">
    <property type="entry name" value="WD40_repeat_dom_sf"/>
</dbReference>
<feature type="compositionally biased region" description="Gly residues" evidence="4">
    <location>
        <begin position="112"/>
        <end position="135"/>
    </location>
</feature>
<dbReference type="PANTHER" id="PTHR22838">
    <property type="entry name" value="WD REPEAT PROTEIN 26-RELATED"/>
    <property type="match status" value="1"/>
</dbReference>
<organism evidence="5 6">
    <name type="scientific">Gonium pectorale</name>
    <name type="common">Green alga</name>
    <dbReference type="NCBI Taxonomy" id="33097"/>
    <lineage>
        <taxon>Eukaryota</taxon>
        <taxon>Viridiplantae</taxon>
        <taxon>Chlorophyta</taxon>
        <taxon>core chlorophytes</taxon>
        <taxon>Chlorophyceae</taxon>
        <taxon>CS clade</taxon>
        <taxon>Chlamydomonadales</taxon>
        <taxon>Volvocaceae</taxon>
        <taxon>Gonium</taxon>
    </lineage>
</organism>
<dbReference type="Gene3D" id="2.130.10.10">
    <property type="entry name" value="YVTN repeat-like/Quinoprotein amine dehydrogenase"/>
    <property type="match status" value="1"/>
</dbReference>
<dbReference type="Pfam" id="PF00400">
    <property type="entry name" value="WD40"/>
    <property type="match status" value="3"/>
</dbReference>
<accession>A0A150H024</accession>
<evidence type="ECO:0000256" key="2">
    <source>
        <dbReference type="ARBA" id="ARBA00022737"/>
    </source>
</evidence>
<dbReference type="STRING" id="33097.A0A150H024"/>
<reference evidence="6" key="1">
    <citation type="journal article" date="2016" name="Nat. Commun.">
        <title>The Gonium pectorale genome demonstrates co-option of cell cycle regulation during the evolution of multicellularity.</title>
        <authorList>
            <person name="Hanschen E.R."/>
            <person name="Marriage T.N."/>
            <person name="Ferris P.J."/>
            <person name="Hamaji T."/>
            <person name="Toyoda A."/>
            <person name="Fujiyama A."/>
            <person name="Neme R."/>
            <person name="Noguchi H."/>
            <person name="Minakuchi Y."/>
            <person name="Suzuki M."/>
            <person name="Kawai-Toyooka H."/>
            <person name="Smith D.R."/>
            <person name="Sparks H."/>
            <person name="Anderson J."/>
            <person name="Bakaric R."/>
            <person name="Luria V."/>
            <person name="Karger A."/>
            <person name="Kirschner M.W."/>
            <person name="Durand P.M."/>
            <person name="Michod R.E."/>
            <person name="Nozaki H."/>
            <person name="Olson B.J."/>
        </authorList>
    </citation>
    <scope>NUCLEOTIDE SEQUENCE [LARGE SCALE GENOMIC DNA]</scope>
    <source>
        <strain evidence="6">NIES-2863</strain>
    </source>
</reference>
<sequence>MLASGSKDGTAMVWSVASPSRLVPLHVLPGHNQAVGFTAWSPDDRRLITCSEETVRVWDVQTGRLLHVFSHHSQAVSCCAWLPGGRRFLTGGTDRLVVCVDLDAVEAAAAGGGAAGGAAGTADGRGSGGGGGGEPGVQRWKRPYRVQADAENGLRRFGTTRDDMRLGLLY</sequence>
<dbReference type="Proteomes" id="UP000075714">
    <property type="component" value="Unassembled WGS sequence"/>
</dbReference>
<dbReference type="InterPro" id="IPR001680">
    <property type="entry name" value="WD40_rpt"/>
</dbReference>
<dbReference type="PROSITE" id="PS50082">
    <property type="entry name" value="WD_REPEATS_2"/>
    <property type="match status" value="2"/>
</dbReference>
<comment type="caution">
    <text evidence="5">The sequence shown here is derived from an EMBL/GenBank/DDBJ whole genome shotgun (WGS) entry which is preliminary data.</text>
</comment>
<dbReference type="AlphaFoldDB" id="A0A150H024"/>
<dbReference type="SUPFAM" id="SSF50978">
    <property type="entry name" value="WD40 repeat-like"/>
    <property type="match status" value="1"/>
</dbReference>
<evidence type="ECO:0000256" key="1">
    <source>
        <dbReference type="ARBA" id="ARBA00022574"/>
    </source>
</evidence>
<dbReference type="InterPro" id="IPR015943">
    <property type="entry name" value="WD40/YVTN_repeat-like_dom_sf"/>
</dbReference>
<dbReference type="InterPro" id="IPR051350">
    <property type="entry name" value="WD_repeat-ST_regulator"/>
</dbReference>
<dbReference type="EMBL" id="LSYV01000003">
    <property type="protein sequence ID" value="KXZ55516.1"/>
    <property type="molecule type" value="Genomic_DNA"/>
</dbReference>
<keyword evidence="1 3" id="KW-0853">WD repeat</keyword>
<feature type="region of interest" description="Disordered" evidence="4">
    <location>
        <begin position="112"/>
        <end position="140"/>
    </location>
</feature>
<proteinExistence type="predicted"/>
<feature type="repeat" description="WD" evidence="3">
    <location>
        <begin position="28"/>
        <end position="68"/>
    </location>
</feature>
<evidence type="ECO:0000256" key="3">
    <source>
        <dbReference type="PROSITE-ProRule" id="PRU00221"/>
    </source>
</evidence>
<name>A0A150H024_GONPE</name>
<dbReference type="SMART" id="SM00320">
    <property type="entry name" value="WD40"/>
    <property type="match status" value="2"/>
</dbReference>
<keyword evidence="2" id="KW-0677">Repeat</keyword>
<protein>
    <submittedName>
        <fullName evidence="5">Uncharacterized protein</fullName>
    </submittedName>
</protein>
<evidence type="ECO:0000313" key="6">
    <source>
        <dbReference type="Proteomes" id="UP000075714"/>
    </source>
</evidence>
<evidence type="ECO:0000256" key="4">
    <source>
        <dbReference type="SAM" id="MobiDB-lite"/>
    </source>
</evidence>
<dbReference type="PANTHER" id="PTHR22838:SF0">
    <property type="entry name" value="WD REPEAT-CONTAINING PROTEIN 26"/>
    <property type="match status" value="1"/>
</dbReference>
<feature type="repeat" description="WD" evidence="3">
    <location>
        <begin position="1"/>
        <end position="24"/>
    </location>
</feature>